<organism evidence="2 3">
    <name type="scientific">Symbiodinium natans</name>
    <dbReference type="NCBI Taxonomy" id="878477"/>
    <lineage>
        <taxon>Eukaryota</taxon>
        <taxon>Sar</taxon>
        <taxon>Alveolata</taxon>
        <taxon>Dinophyceae</taxon>
        <taxon>Suessiales</taxon>
        <taxon>Symbiodiniaceae</taxon>
        <taxon>Symbiodinium</taxon>
    </lineage>
</organism>
<dbReference type="EMBL" id="CAJNDS010002192">
    <property type="protein sequence ID" value="CAE7366833.1"/>
    <property type="molecule type" value="Genomic_DNA"/>
</dbReference>
<keyword evidence="1" id="KW-0812">Transmembrane</keyword>
<feature type="transmembrane region" description="Helical" evidence="1">
    <location>
        <begin position="30"/>
        <end position="50"/>
    </location>
</feature>
<feature type="transmembrane region" description="Helical" evidence="1">
    <location>
        <begin position="240"/>
        <end position="263"/>
    </location>
</feature>
<dbReference type="Proteomes" id="UP000604046">
    <property type="component" value="Unassembled WGS sequence"/>
</dbReference>
<gene>
    <name evidence="2" type="ORF">SNAT2548_LOCUS19931</name>
</gene>
<keyword evidence="3" id="KW-1185">Reference proteome</keyword>
<sequence length="380" mass="41814">MAAESKDFDLEDWARCKNVKFIHLLKLLSLILRLLLCMCILGSGFMLMFMTPDVLARRVDWGGRLTAGSCFFLTGEEYGVEVSLDLLSASAGTQTFCGMAPEDVSTTFQQNMFLLKAMGWTEDCLPNLMGLPSGCGCGRVESEFCPQDSVLDLGFMAQFFASMFFAGFFVCASAGAIISDMRSKFSDLPGSVSFLQKTWMYFFLTILPNYLISPMGSVVMMPEPADKVVLIRTPPDYAFIQLYSFFVVVPSTCCLLCYACCCVDQGSNGHRSCGSAYTCSLLCSAALVAPVVLLVILAYLDMGNWFFIDWNFRISVDLSFVGAAMVAKCFLGVAALLDSIVYIISLVQDTAWFKDKTQKTAVEHMKAQKYEPGTAQQIPA</sequence>
<feature type="transmembrane region" description="Helical" evidence="1">
    <location>
        <begin position="159"/>
        <end position="178"/>
    </location>
</feature>
<evidence type="ECO:0000313" key="2">
    <source>
        <dbReference type="EMBL" id="CAE7366833.1"/>
    </source>
</evidence>
<name>A0A812Q3M8_9DINO</name>
<evidence type="ECO:0000313" key="3">
    <source>
        <dbReference type="Proteomes" id="UP000604046"/>
    </source>
</evidence>
<feature type="transmembrane region" description="Helical" evidence="1">
    <location>
        <begin position="275"/>
        <end position="300"/>
    </location>
</feature>
<reference evidence="2" key="1">
    <citation type="submission" date="2021-02" db="EMBL/GenBank/DDBJ databases">
        <authorList>
            <person name="Dougan E. K."/>
            <person name="Rhodes N."/>
            <person name="Thang M."/>
            <person name="Chan C."/>
        </authorList>
    </citation>
    <scope>NUCLEOTIDE SEQUENCE</scope>
</reference>
<dbReference type="AlphaFoldDB" id="A0A812Q3M8"/>
<feature type="transmembrane region" description="Helical" evidence="1">
    <location>
        <begin position="199"/>
        <end position="220"/>
    </location>
</feature>
<feature type="transmembrane region" description="Helical" evidence="1">
    <location>
        <begin position="320"/>
        <end position="344"/>
    </location>
</feature>
<dbReference type="OrthoDB" id="433763at2759"/>
<evidence type="ECO:0000256" key="1">
    <source>
        <dbReference type="SAM" id="Phobius"/>
    </source>
</evidence>
<accession>A0A812Q3M8</accession>
<proteinExistence type="predicted"/>
<keyword evidence="1" id="KW-0472">Membrane</keyword>
<keyword evidence="1" id="KW-1133">Transmembrane helix</keyword>
<protein>
    <submittedName>
        <fullName evidence="2">Uncharacterized protein</fullName>
    </submittedName>
</protein>
<comment type="caution">
    <text evidence="2">The sequence shown here is derived from an EMBL/GenBank/DDBJ whole genome shotgun (WGS) entry which is preliminary data.</text>
</comment>